<evidence type="ECO:0000256" key="1">
    <source>
        <dbReference type="SAM" id="MobiDB-lite"/>
    </source>
</evidence>
<evidence type="ECO:0000256" key="2">
    <source>
        <dbReference type="SAM" id="Phobius"/>
    </source>
</evidence>
<comment type="caution">
    <text evidence="3">The sequence shown here is derived from an EMBL/GenBank/DDBJ whole genome shotgun (WGS) entry which is preliminary data.</text>
</comment>
<keyword evidence="2" id="KW-0472">Membrane</keyword>
<evidence type="ECO:0008006" key="5">
    <source>
        <dbReference type="Google" id="ProtNLM"/>
    </source>
</evidence>
<reference evidence="3" key="1">
    <citation type="submission" date="2020-12" db="EMBL/GenBank/DDBJ databases">
        <title>PHA producing bacteria isolated from mangrove.</title>
        <authorList>
            <person name="Zheng W."/>
            <person name="Yu S."/>
            <person name="Huang Y."/>
        </authorList>
    </citation>
    <scope>NUCLEOTIDE SEQUENCE</scope>
    <source>
        <strain evidence="3">GN8-5</strain>
    </source>
</reference>
<dbReference type="RefSeq" id="WP_206823700.1">
    <property type="nucleotide sequence ID" value="NZ_JAEMWU010000001.1"/>
</dbReference>
<feature type="region of interest" description="Disordered" evidence="1">
    <location>
        <begin position="1"/>
        <end position="58"/>
    </location>
</feature>
<dbReference type="Proteomes" id="UP000664385">
    <property type="component" value="Unassembled WGS sequence"/>
</dbReference>
<sequence length="160" mass="16589">MSSDPEDDALSWAGDDALEARRPEQRTPKATPAGRPKSAEASAVASDPATSADAMEDDGDESIGTVALLMLGILGGVYLLYSVGWFVGGAGMLSKAMFMLPAPFYFGSLGIALLAPALWFAAVLVLTRDSKTWVRFTGLIVGALLLVPWPFVVAGGGAAL</sequence>
<evidence type="ECO:0000313" key="4">
    <source>
        <dbReference type="Proteomes" id="UP000664385"/>
    </source>
</evidence>
<proteinExistence type="predicted"/>
<organism evidence="3 4">
    <name type="scientific">Microbacterium esteraromaticum</name>
    <dbReference type="NCBI Taxonomy" id="57043"/>
    <lineage>
        <taxon>Bacteria</taxon>
        <taxon>Bacillati</taxon>
        <taxon>Actinomycetota</taxon>
        <taxon>Actinomycetes</taxon>
        <taxon>Micrococcales</taxon>
        <taxon>Microbacteriaceae</taxon>
        <taxon>Microbacterium</taxon>
    </lineage>
</organism>
<protein>
    <recommendedName>
        <fullName evidence="5">DNA polymerase III subunit gamma/tau</fullName>
    </recommendedName>
</protein>
<accession>A0A939DVV0</accession>
<gene>
    <name evidence="3" type="ORF">JF543_08225</name>
</gene>
<name>A0A939DVV0_9MICO</name>
<keyword evidence="2" id="KW-1133">Transmembrane helix</keyword>
<feature type="transmembrane region" description="Helical" evidence="2">
    <location>
        <begin position="63"/>
        <end position="84"/>
    </location>
</feature>
<evidence type="ECO:0000313" key="3">
    <source>
        <dbReference type="EMBL" id="MBN8205947.1"/>
    </source>
</evidence>
<keyword evidence="2" id="KW-0812">Transmembrane</keyword>
<dbReference type="AlphaFoldDB" id="A0A939DVV0"/>
<feature type="compositionally biased region" description="Basic and acidic residues" evidence="1">
    <location>
        <begin position="18"/>
        <end position="27"/>
    </location>
</feature>
<feature type="transmembrane region" description="Helical" evidence="2">
    <location>
        <begin position="104"/>
        <end position="126"/>
    </location>
</feature>
<feature type="transmembrane region" description="Helical" evidence="2">
    <location>
        <begin position="133"/>
        <end position="152"/>
    </location>
</feature>
<dbReference type="EMBL" id="JAEMWU010000001">
    <property type="protein sequence ID" value="MBN8205947.1"/>
    <property type="molecule type" value="Genomic_DNA"/>
</dbReference>